<feature type="non-terminal residue" evidence="6">
    <location>
        <position position="508"/>
    </location>
</feature>
<dbReference type="GO" id="GO:0005737">
    <property type="term" value="C:cytoplasm"/>
    <property type="evidence" value="ECO:0007669"/>
    <property type="project" value="TreeGrafter"/>
</dbReference>
<feature type="region of interest" description="Disordered" evidence="4">
    <location>
        <begin position="1"/>
        <end position="24"/>
    </location>
</feature>
<dbReference type="Proteomes" id="UP000626109">
    <property type="component" value="Unassembled WGS sequence"/>
</dbReference>
<name>A0A813LRG2_POLGL</name>
<accession>A0A813LRG2</accession>
<comment type="caution">
    <text evidence="6">The sequence shown here is derived from an EMBL/GenBank/DDBJ whole genome shotgun (WGS) entry which is preliminary data.</text>
</comment>
<organism evidence="6 7">
    <name type="scientific">Polarella glacialis</name>
    <name type="common">Dinoflagellate</name>
    <dbReference type="NCBI Taxonomy" id="89957"/>
    <lineage>
        <taxon>Eukaryota</taxon>
        <taxon>Sar</taxon>
        <taxon>Alveolata</taxon>
        <taxon>Dinophyceae</taxon>
        <taxon>Suessiales</taxon>
        <taxon>Suessiaceae</taxon>
        <taxon>Polarella</taxon>
    </lineage>
</organism>
<gene>
    <name evidence="6" type="ORF">PGLA2088_LOCUS48054</name>
</gene>
<keyword evidence="2 3" id="KW-0067">ATP-binding</keyword>
<sequence>ETPSASIMVQARSPPKSNRESQMPDMLQGRYKISLGQVLGEGAYAKVYRGLDTHSNKNVAVKVYKDHSESSMAAFQKCVEVSRTLGSLRPIESVGMSRQISGESTQSLDNTEWESPYWKQNQSEASGMFSARSWNPAILTKQVSSLGNIGDRRSLSLLGRLDVSGCFVSLLEFSSCNGMPGVDAESDALFLVFEEGGESLHDKLKRNSNEGRTLSTSELRHLQWALVTIVYGLHSKGLVHLDIKPPNIVCFKGANGVVKWKLIDLDGCMPTGTRVPLEDIAFSMVYASPELASARLGVINNGVASARLGARAQTLELSRLMDVWSIGMTAMEAIFFTPVLGPWYSEWLSETGSEDKFLNWLADTKTEAVISGDMREALAGIDPDMCDMLRRMLEKDKSKRASINECLAHPWFEPIRQEFLEEVIDEEPPCNTVNEDVVGDKAPGLKCVYLPQKILDALSKEPAPAAAAPTSPSPQAEECPEPKMKRSPSYERAASMRKNISSKACVVM</sequence>
<dbReference type="PANTHER" id="PTHR44167:SF18">
    <property type="entry name" value="PROTEIN KINASE DOMAIN-CONTAINING PROTEIN"/>
    <property type="match status" value="1"/>
</dbReference>
<dbReference type="Gene3D" id="1.10.510.10">
    <property type="entry name" value="Transferase(Phosphotransferase) domain 1"/>
    <property type="match status" value="1"/>
</dbReference>
<keyword evidence="1 3" id="KW-0547">Nucleotide-binding</keyword>
<dbReference type="InterPro" id="IPR000719">
    <property type="entry name" value="Prot_kinase_dom"/>
</dbReference>
<dbReference type="InterPro" id="IPR017441">
    <property type="entry name" value="Protein_kinase_ATP_BS"/>
</dbReference>
<evidence type="ECO:0000256" key="1">
    <source>
        <dbReference type="ARBA" id="ARBA00022741"/>
    </source>
</evidence>
<evidence type="ECO:0000256" key="4">
    <source>
        <dbReference type="SAM" id="MobiDB-lite"/>
    </source>
</evidence>
<dbReference type="GO" id="GO:0004674">
    <property type="term" value="F:protein serine/threonine kinase activity"/>
    <property type="evidence" value="ECO:0007669"/>
    <property type="project" value="TreeGrafter"/>
</dbReference>
<dbReference type="Pfam" id="PF00069">
    <property type="entry name" value="Pkinase"/>
    <property type="match status" value="1"/>
</dbReference>
<reference evidence="6" key="1">
    <citation type="submission" date="2021-02" db="EMBL/GenBank/DDBJ databases">
        <authorList>
            <person name="Dougan E. K."/>
            <person name="Rhodes N."/>
            <person name="Thang M."/>
            <person name="Chan C."/>
        </authorList>
    </citation>
    <scope>NUCLEOTIDE SEQUENCE</scope>
</reference>
<evidence type="ECO:0000313" key="7">
    <source>
        <dbReference type="Proteomes" id="UP000626109"/>
    </source>
</evidence>
<feature type="domain" description="Protein kinase" evidence="5">
    <location>
        <begin position="33"/>
        <end position="412"/>
    </location>
</feature>
<dbReference type="EMBL" id="CAJNNW010036596">
    <property type="protein sequence ID" value="CAE8735852.1"/>
    <property type="molecule type" value="Genomic_DNA"/>
</dbReference>
<feature type="region of interest" description="Disordered" evidence="4">
    <location>
        <begin position="461"/>
        <end position="495"/>
    </location>
</feature>
<evidence type="ECO:0000256" key="2">
    <source>
        <dbReference type="ARBA" id="ARBA00022840"/>
    </source>
</evidence>
<dbReference type="Gene3D" id="3.30.200.20">
    <property type="entry name" value="Phosphorylase Kinase, domain 1"/>
    <property type="match status" value="1"/>
</dbReference>
<evidence type="ECO:0000259" key="5">
    <source>
        <dbReference type="PROSITE" id="PS50011"/>
    </source>
</evidence>
<dbReference type="GO" id="GO:0005524">
    <property type="term" value="F:ATP binding"/>
    <property type="evidence" value="ECO:0007669"/>
    <property type="project" value="UniProtKB-UniRule"/>
</dbReference>
<dbReference type="SMART" id="SM00220">
    <property type="entry name" value="S_TKc"/>
    <property type="match status" value="1"/>
</dbReference>
<dbReference type="InterPro" id="IPR008271">
    <property type="entry name" value="Ser/Thr_kinase_AS"/>
</dbReference>
<dbReference type="GO" id="GO:0044773">
    <property type="term" value="P:mitotic DNA damage checkpoint signaling"/>
    <property type="evidence" value="ECO:0007669"/>
    <property type="project" value="TreeGrafter"/>
</dbReference>
<dbReference type="AlphaFoldDB" id="A0A813LRG2"/>
<protein>
    <recommendedName>
        <fullName evidence="5">Protein kinase domain-containing protein</fullName>
    </recommendedName>
</protein>
<dbReference type="PROSITE" id="PS00108">
    <property type="entry name" value="PROTEIN_KINASE_ST"/>
    <property type="match status" value="1"/>
</dbReference>
<dbReference type="PROSITE" id="PS50011">
    <property type="entry name" value="PROTEIN_KINASE_DOM"/>
    <property type="match status" value="1"/>
</dbReference>
<feature type="compositionally biased region" description="Low complexity" evidence="4">
    <location>
        <begin position="461"/>
        <end position="477"/>
    </location>
</feature>
<proteinExistence type="predicted"/>
<evidence type="ECO:0000256" key="3">
    <source>
        <dbReference type="PROSITE-ProRule" id="PRU10141"/>
    </source>
</evidence>
<evidence type="ECO:0000313" key="6">
    <source>
        <dbReference type="EMBL" id="CAE8735852.1"/>
    </source>
</evidence>
<dbReference type="GO" id="GO:0005634">
    <property type="term" value="C:nucleus"/>
    <property type="evidence" value="ECO:0007669"/>
    <property type="project" value="TreeGrafter"/>
</dbReference>
<dbReference type="PANTHER" id="PTHR44167">
    <property type="entry name" value="OVARIAN-SPECIFIC SERINE/THREONINE-PROTEIN KINASE LOK-RELATED"/>
    <property type="match status" value="1"/>
</dbReference>
<dbReference type="PROSITE" id="PS00107">
    <property type="entry name" value="PROTEIN_KINASE_ATP"/>
    <property type="match status" value="1"/>
</dbReference>
<feature type="binding site" evidence="3">
    <location>
        <position position="62"/>
    </location>
    <ligand>
        <name>ATP</name>
        <dbReference type="ChEBI" id="CHEBI:30616"/>
    </ligand>
</feature>
<dbReference type="InterPro" id="IPR011009">
    <property type="entry name" value="Kinase-like_dom_sf"/>
</dbReference>
<dbReference type="SUPFAM" id="SSF56112">
    <property type="entry name" value="Protein kinase-like (PK-like)"/>
    <property type="match status" value="1"/>
</dbReference>